<dbReference type="Proteomes" id="UP001367316">
    <property type="component" value="Unassembled WGS sequence"/>
</dbReference>
<protein>
    <submittedName>
        <fullName evidence="1">Uncharacterized protein</fullName>
    </submittedName>
</protein>
<evidence type="ECO:0000313" key="1">
    <source>
        <dbReference type="EMBL" id="KAK7612200.1"/>
    </source>
</evidence>
<comment type="caution">
    <text evidence="1">The sequence shown here is derived from an EMBL/GenBank/DDBJ whole genome shotgun (WGS) entry which is preliminary data.</text>
</comment>
<keyword evidence="2" id="KW-1185">Reference proteome</keyword>
<accession>A0ABR1NAH9</accession>
<dbReference type="EMBL" id="JBBPBF010000011">
    <property type="protein sequence ID" value="KAK7612200.1"/>
    <property type="molecule type" value="Genomic_DNA"/>
</dbReference>
<name>A0ABR1NAH9_9PEZI</name>
<organism evidence="1 2">
    <name type="scientific">Phyllosticta paracitricarpa</name>
    <dbReference type="NCBI Taxonomy" id="2016321"/>
    <lineage>
        <taxon>Eukaryota</taxon>
        <taxon>Fungi</taxon>
        <taxon>Dikarya</taxon>
        <taxon>Ascomycota</taxon>
        <taxon>Pezizomycotina</taxon>
        <taxon>Dothideomycetes</taxon>
        <taxon>Dothideomycetes incertae sedis</taxon>
        <taxon>Botryosphaeriales</taxon>
        <taxon>Phyllostictaceae</taxon>
        <taxon>Phyllosticta</taxon>
    </lineage>
</organism>
<proteinExistence type="predicted"/>
<gene>
    <name evidence="1" type="ORF">JOL62DRAFT_571406</name>
</gene>
<evidence type="ECO:0000313" key="2">
    <source>
        <dbReference type="Proteomes" id="UP001367316"/>
    </source>
</evidence>
<reference evidence="1 2" key="1">
    <citation type="submission" date="2024-04" db="EMBL/GenBank/DDBJ databases">
        <title>Phyllosticta paracitricarpa is synonymous to the EU quarantine fungus P. citricarpa based on phylogenomic analyses.</title>
        <authorList>
            <consortium name="Lawrence Berkeley National Laboratory"/>
            <person name="Van ingen-buijs V.A."/>
            <person name="Van westerhoven A.C."/>
            <person name="Haridas S."/>
            <person name="Skiadas P."/>
            <person name="Martin F."/>
            <person name="Groenewald J.Z."/>
            <person name="Crous P.W."/>
            <person name="Seidl M.F."/>
        </authorList>
    </citation>
    <scope>NUCLEOTIDE SEQUENCE [LARGE SCALE GENOMIC DNA]</scope>
    <source>
        <strain evidence="1 2">CBS 141358</strain>
    </source>
</reference>
<sequence length="183" mass="20174">MGRWTEGLQSSAWVWTSSGRESSATAPAAGGTTLIGPSLCTPAPAHGDQRQRHGSCPPIALLHDEPTVILMRALSLSSPSTSTLACHDCSTRCLADRRPRRSTSSPACLPARCFRVLFASCQLQSCGMIMEIRWLAFTRMPFYRSFACKRWHSVFGRWKGDSYHRAARARAANLHRRLSTLPG</sequence>